<evidence type="ECO:0000256" key="1">
    <source>
        <dbReference type="SAM" id="Phobius"/>
    </source>
</evidence>
<dbReference type="Pfam" id="PF03372">
    <property type="entry name" value="Exo_endo_phos"/>
    <property type="match status" value="1"/>
</dbReference>
<accession>A0ABR0VH94</accession>
<protein>
    <recommendedName>
        <fullName evidence="6">RNase H type-1 domain-containing protein</fullName>
    </recommendedName>
</protein>
<dbReference type="InterPro" id="IPR036691">
    <property type="entry name" value="Endo/exonu/phosph_ase_sf"/>
</dbReference>
<dbReference type="PANTHER" id="PTHR35218">
    <property type="entry name" value="RNASE H DOMAIN-CONTAINING PROTEIN"/>
    <property type="match status" value="1"/>
</dbReference>
<evidence type="ECO:0000313" key="5">
    <source>
        <dbReference type="Proteomes" id="UP001318860"/>
    </source>
</evidence>
<keyword evidence="1" id="KW-0812">Transmembrane</keyword>
<evidence type="ECO:0000259" key="2">
    <source>
        <dbReference type="Pfam" id="PF03372"/>
    </source>
</evidence>
<dbReference type="Gene3D" id="3.30.420.10">
    <property type="entry name" value="Ribonuclease H-like superfamily/Ribonuclease H"/>
    <property type="match status" value="1"/>
</dbReference>
<dbReference type="SUPFAM" id="SSF56219">
    <property type="entry name" value="DNase I-like"/>
    <property type="match status" value="1"/>
</dbReference>
<dbReference type="InterPro" id="IPR036397">
    <property type="entry name" value="RNaseH_sf"/>
</dbReference>
<evidence type="ECO:0000313" key="4">
    <source>
        <dbReference type="EMBL" id="KAK6134533.1"/>
    </source>
</evidence>
<dbReference type="Pfam" id="PF13456">
    <property type="entry name" value="RVT_3"/>
    <property type="match status" value="1"/>
</dbReference>
<proteinExistence type="predicted"/>
<dbReference type="SUPFAM" id="SSF53098">
    <property type="entry name" value="Ribonuclease H-like"/>
    <property type="match status" value="1"/>
</dbReference>
<dbReference type="InterPro" id="IPR044730">
    <property type="entry name" value="RNase_H-like_dom_plant"/>
</dbReference>
<evidence type="ECO:0000259" key="3">
    <source>
        <dbReference type="Pfam" id="PF13456"/>
    </source>
</evidence>
<keyword evidence="5" id="KW-1185">Reference proteome</keyword>
<evidence type="ECO:0008006" key="6">
    <source>
        <dbReference type="Google" id="ProtNLM"/>
    </source>
</evidence>
<feature type="domain" description="Endonuclease/exonuclease/phosphatase" evidence="2">
    <location>
        <begin position="4"/>
        <end position="222"/>
    </location>
</feature>
<feature type="transmembrane region" description="Helical" evidence="1">
    <location>
        <begin position="644"/>
        <end position="665"/>
    </location>
</feature>
<dbReference type="InterPro" id="IPR005135">
    <property type="entry name" value="Endo/exonuclease/phosphatase"/>
</dbReference>
<dbReference type="Proteomes" id="UP001318860">
    <property type="component" value="Unassembled WGS sequence"/>
</dbReference>
<feature type="transmembrane region" description="Helical" evidence="1">
    <location>
        <begin position="677"/>
        <end position="697"/>
    </location>
</feature>
<gene>
    <name evidence="4" type="ORF">DH2020_031703</name>
</gene>
<comment type="caution">
    <text evidence="4">The sequence shown here is derived from an EMBL/GenBank/DDBJ whole genome shotgun (WGS) entry which is preliminary data.</text>
</comment>
<dbReference type="InterPro" id="IPR012337">
    <property type="entry name" value="RNaseH-like_sf"/>
</dbReference>
<dbReference type="CDD" id="cd06222">
    <property type="entry name" value="RNase_H_like"/>
    <property type="match status" value="1"/>
</dbReference>
<name>A0ABR0VH94_REHGL</name>
<dbReference type="PANTHER" id="PTHR35218:SF9">
    <property type="entry name" value="ENDONUCLEASE_EXONUCLEASE_PHOSPHATASE DOMAIN-CONTAINING PROTEIN"/>
    <property type="match status" value="1"/>
</dbReference>
<keyword evidence="1" id="KW-0472">Membrane</keyword>
<keyword evidence="1" id="KW-1133">Transmembrane helix</keyword>
<feature type="domain" description="RNase H type-1" evidence="3">
    <location>
        <begin position="460"/>
        <end position="536"/>
    </location>
</feature>
<dbReference type="EMBL" id="JABTTQ020001147">
    <property type="protein sequence ID" value="KAK6134533.1"/>
    <property type="molecule type" value="Genomic_DNA"/>
</dbReference>
<dbReference type="InterPro" id="IPR002156">
    <property type="entry name" value="RNaseH_domain"/>
</dbReference>
<sequence length="783" mass="87478">MNILSWNCRGLGNPRTILELRDIIRAKSPDVVFLCETKCKVHDIDRIKNSLGFFGVAFPSSGRSGGLALLWKKSISLVLRSFCDRFIDADILWMGSSIRITGVYGQPDVSLRRQFWQFFKTLHCSPEVPWICFGDFNEVLLQNEFEGTGPRATWQINNFRDALDHCNLQDMGFFGNRFTWHRLAVHPHTQRARLDRSVCNNLCRDIFPSWKVSNNDTYSSDHAYLFINLHHSHTSKFSPGRRSKPFRFEAMWIRSKECEKVISEHWNSSWDNIGDKLNNCKIGLLNWSKNTFATKETLNLLNTQLDALITFNDLKWKQRAKQHWYREGDRNSKFFHAMASMRKEINHISSLKDENGQIYSEVHDIEKIIGKYFADIFSSSSPSTTDIEQAISRVRPKVTPAMKEFLRQPFTSEEVTRALKHMHPFKSPGPDANGWPERPSADLKAHCLAEKKPLGPRIFFDGAISASYAGIGVATFDSSGTFIHGFSKKVIGISEAEIAEVLALKEALNLGKQLNLSLIEIYGDATTIILAVNGEAFFPRSCISLADDVLLLKAQVSVAIGPPSGSLELVSDGVDRLRLQEGNINSSHATVEDDCEQMYGFLPCSKSIPGHVFLIVVYEYLLFHGESYVASGGERIFKILGPGVFGACAFQIIGSLPEALILLASGLLNNKEAAQELVLTGVGLLAGSSILLLTLVWGTCVILGSQDFPNLSHSNSSSPSDCTTKQNPLERLFLSLWPGYGVVTDYWTGYTARIMLVSELNVPTQIAKILIMDMGIISGGSRN</sequence>
<dbReference type="Gene3D" id="3.60.10.10">
    <property type="entry name" value="Endonuclease/exonuclease/phosphatase"/>
    <property type="match status" value="1"/>
</dbReference>
<reference evidence="4 5" key="1">
    <citation type="journal article" date="2021" name="Comput. Struct. Biotechnol. J.">
        <title>De novo genome assembly of the potent medicinal plant Rehmannia glutinosa using nanopore technology.</title>
        <authorList>
            <person name="Ma L."/>
            <person name="Dong C."/>
            <person name="Song C."/>
            <person name="Wang X."/>
            <person name="Zheng X."/>
            <person name="Niu Y."/>
            <person name="Chen S."/>
            <person name="Feng W."/>
        </authorList>
    </citation>
    <scope>NUCLEOTIDE SEQUENCE [LARGE SCALE GENOMIC DNA]</scope>
    <source>
        <strain evidence="4">DH-2019</strain>
    </source>
</reference>
<organism evidence="4 5">
    <name type="scientific">Rehmannia glutinosa</name>
    <name type="common">Chinese foxglove</name>
    <dbReference type="NCBI Taxonomy" id="99300"/>
    <lineage>
        <taxon>Eukaryota</taxon>
        <taxon>Viridiplantae</taxon>
        <taxon>Streptophyta</taxon>
        <taxon>Embryophyta</taxon>
        <taxon>Tracheophyta</taxon>
        <taxon>Spermatophyta</taxon>
        <taxon>Magnoliopsida</taxon>
        <taxon>eudicotyledons</taxon>
        <taxon>Gunneridae</taxon>
        <taxon>Pentapetalae</taxon>
        <taxon>asterids</taxon>
        <taxon>lamiids</taxon>
        <taxon>Lamiales</taxon>
        <taxon>Orobanchaceae</taxon>
        <taxon>Rehmannieae</taxon>
        <taxon>Rehmannia</taxon>
    </lineage>
</organism>